<dbReference type="Gene3D" id="3.10.129.10">
    <property type="entry name" value="Hotdog Thioesterase"/>
    <property type="match status" value="1"/>
</dbReference>
<gene>
    <name evidence="1" type="ORF">KHB02_10270</name>
</gene>
<comment type="caution">
    <text evidence="1">The sequence shown here is derived from an EMBL/GenBank/DDBJ whole genome shotgun (WGS) entry which is preliminary data.</text>
</comment>
<proteinExistence type="predicted"/>
<accession>A0A942SXS9</accession>
<dbReference type="EMBL" id="JAGYPE010000002">
    <property type="protein sequence ID" value="MBS4181772.1"/>
    <property type="molecule type" value="Genomic_DNA"/>
</dbReference>
<dbReference type="PANTHER" id="PTHR12475">
    <property type="match status" value="1"/>
</dbReference>
<protein>
    <submittedName>
        <fullName evidence="1">Thioesterase family protein</fullName>
    </submittedName>
</protein>
<organism evidence="1">
    <name type="scientific">Neobacillus citreus</name>
    <dbReference type="NCBI Taxonomy" id="2833578"/>
    <lineage>
        <taxon>Bacteria</taxon>
        <taxon>Bacillati</taxon>
        <taxon>Bacillota</taxon>
        <taxon>Bacilli</taxon>
        <taxon>Bacillales</taxon>
        <taxon>Bacillaceae</taxon>
        <taxon>Neobacillus</taxon>
    </lineage>
</organism>
<dbReference type="InterPro" id="IPR029069">
    <property type="entry name" value="HotDog_dom_sf"/>
</dbReference>
<dbReference type="AlphaFoldDB" id="A0A942SXS9"/>
<dbReference type="CDD" id="cd00586">
    <property type="entry name" value="4HBT"/>
    <property type="match status" value="1"/>
</dbReference>
<name>A0A942SXS9_9BACI</name>
<dbReference type="InterPro" id="IPR051490">
    <property type="entry name" value="THEM6_lcsJ_thioesterase"/>
</dbReference>
<dbReference type="SUPFAM" id="SSF54637">
    <property type="entry name" value="Thioesterase/thiol ester dehydrase-isomerase"/>
    <property type="match status" value="1"/>
</dbReference>
<dbReference type="Pfam" id="PF13279">
    <property type="entry name" value="4HBT_2"/>
    <property type="match status" value="1"/>
</dbReference>
<evidence type="ECO:0000313" key="1">
    <source>
        <dbReference type="EMBL" id="MBS4181772.1"/>
    </source>
</evidence>
<reference evidence="1" key="1">
    <citation type="submission" date="2021-05" db="EMBL/GenBank/DDBJ databases">
        <title>Novel Bacillus species.</title>
        <authorList>
            <person name="Liu G."/>
        </authorList>
    </citation>
    <scope>NUCLEOTIDE SEQUENCE</scope>
    <source>
        <strain evidence="1">FJAT-50051</strain>
    </source>
</reference>
<dbReference type="PANTHER" id="PTHR12475:SF4">
    <property type="entry name" value="PROTEIN THEM6"/>
    <property type="match status" value="1"/>
</dbReference>
<sequence length="221" mass="24501">MPAGLLAEARLEGGTDGARSGGNALVRFLQRGRGVHRATGVIGSVNLYFRLFLLTLRVRLRPGPRPSLWDEAHTRFRVAPTDLDPLRHVNNGKYLSMLDLGRYDLMARSGFWQAVARRGWYAVVAAQTITYKRSLTLGQRFTLVTKVLGTDERSVYLEQTFVRRGAVIARAVVQARFLRREGGHVSPGELVDLAGGAPRDLSLPAWVHEWADAVRISSAAR</sequence>